<feature type="signal peptide" evidence="1">
    <location>
        <begin position="1"/>
        <end position="19"/>
    </location>
</feature>
<dbReference type="Gene3D" id="2.10.90.10">
    <property type="entry name" value="Cystine-knot cytokines"/>
    <property type="match status" value="1"/>
</dbReference>
<evidence type="ECO:0000313" key="2">
    <source>
        <dbReference type="EMBL" id="CAC5426062.1"/>
    </source>
</evidence>
<dbReference type="Proteomes" id="UP000507470">
    <property type="component" value="Unassembled WGS sequence"/>
</dbReference>
<evidence type="ECO:0000256" key="1">
    <source>
        <dbReference type="SAM" id="SignalP"/>
    </source>
</evidence>
<proteinExistence type="predicted"/>
<protein>
    <recommendedName>
        <fullName evidence="4">TGF-beta family profile domain-containing protein</fullName>
    </recommendedName>
</protein>
<dbReference type="AlphaFoldDB" id="A0A6J8F1R0"/>
<reference evidence="2 3" key="1">
    <citation type="submission" date="2020-06" db="EMBL/GenBank/DDBJ databases">
        <authorList>
            <person name="Li R."/>
            <person name="Bekaert M."/>
        </authorList>
    </citation>
    <scope>NUCLEOTIDE SEQUENCE [LARGE SCALE GENOMIC DNA]</scope>
    <source>
        <strain evidence="3">wild</strain>
    </source>
</reference>
<dbReference type="OrthoDB" id="5977230at2759"/>
<evidence type="ECO:0000313" key="3">
    <source>
        <dbReference type="Proteomes" id="UP000507470"/>
    </source>
</evidence>
<keyword evidence="1" id="KW-0732">Signal</keyword>
<dbReference type="EMBL" id="CACVKT020010330">
    <property type="protein sequence ID" value="CAC5426062.1"/>
    <property type="molecule type" value="Genomic_DNA"/>
</dbReference>
<dbReference type="PANTHER" id="PTHR33995:SF7">
    <property type="entry name" value="BURSICON SUBUNIT ALPHA-RELATED"/>
    <property type="match status" value="1"/>
</dbReference>
<gene>
    <name evidence="2" type="ORF">MCOR_57803</name>
</gene>
<organism evidence="2 3">
    <name type="scientific">Mytilus coruscus</name>
    <name type="common">Sea mussel</name>
    <dbReference type="NCBI Taxonomy" id="42192"/>
    <lineage>
        <taxon>Eukaryota</taxon>
        <taxon>Metazoa</taxon>
        <taxon>Spiralia</taxon>
        <taxon>Lophotrochozoa</taxon>
        <taxon>Mollusca</taxon>
        <taxon>Bivalvia</taxon>
        <taxon>Autobranchia</taxon>
        <taxon>Pteriomorphia</taxon>
        <taxon>Mytilida</taxon>
        <taxon>Mytiloidea</taxon>
        <taxon>Mytilidae</taxon>
        <taxon>Mytilinae</taxon>
        <taxon>Mytilus</taxon>
    </lineage>
</organism>
<dbReference type="SUPFAM" id="SSF57501">
    <property type="entry name" value="Cystine-knot cytokines"/>
    <property type="match status" value="1"/>
</dbReference>
<accession>A0A6J8F1R0</accession>
<feature type="chain" id="PRO_5026906562" description="TGF-beta family profile domain-containing protein" evidence="1">
    <location>
        <begin position="20"/>
        <end position="380"/>
    </location>
</feature>
<keyword evidence="3" id="KW-1185">Reference proteome</keyword>
<evidence type="ECO:0008006" key="4">
    <source>
        <dbReference type="Google" id="ProtNLM"/>
    </source>
</evidence>
<dbReference type="InterPro" id="IPR029034">
    <property type="entry name" value="Cystine-knot_cytokine"/>
</dbReference>
<name>A0A6J8F1R0_MYTCO</name>
<sequence length="380" mass="42711">MDFLQLKIWLISLILLSEGSMLKRRLKTYQKPPTPPAPPTPPLPTTSVVQLTAKTYRAIVNESIPITCPQNHIVRKRMSHSADSLQSMLIEKGGVFVPELMATEDDSARKFKNLLNLGSFVDEEGIDNHFESVKSPLYKDKLEDDLRKWNHVIYSIKSASNSNSANTTLLESTSDIVHNNINTTITDMEIHTTESSHSAIHHTISDFLVQNGITLQQLLDYVRSMKISTNPKILMSLQQHKYKRKKRNTQGSTSVQQYCVKKGAPVKNSLLSLCSECAVTTLLPSDRYPRKINEAVCVDTDLTCLSFSGRPQGACIPGIIHLTFLRRRPGSCRMMIRTGAVVDVDEWEPYTQRVRTGCHCAIDKRSYIIPRMDGFVPVVG</sequence>
<dbReference type="PANTHER" id="PTHR33995">
    <property type="entry name" value="PROTEIN CBG18546"/>
    <property type="match status" value="1"/>
</dbReference>